<dbReference type="SUPFAM" id="SSF46785">
    <property type="entry name" value="Winged helix' DNA-binding domain"/>
    <property type="match status" value="1"/>
</dbReference>
<evidence type="ECO:0000256" key="2">
    <source>
        <dbReference type="ARBA" id="ARBA00006403"/>
    </source>
</evidence>
<feature type="compositionally biased region" description="Polar residues" evidence="6">
    <location>
        <begin position="68"/>
        <end position="118"/>
    </location>
</feature>
<proteinExistence type="inferred from homology"/>
<keyword evidence="9" id="KW-1185">Reference proteome</keyword>
<feature type="region of interest" description="Disordered" evidence="6">
    <location>
        <begin position="436"/>
        <end position="470"/>
    </location>
</feature>
<dbReference type="GO" id="GO:0003700">
    <property type="term" value="F:DNA-binding transcription factor activity"/>
    <property type="evidence" value="ECO:0007669"/>
    <property type="project" value="InterPro"/>
</dbReference>
<feature type="region of interest" description="Disordered" evidence="6">
    <location>
        <begin position="1"/>
        <end position="125"/>
    </location>
</feature>
<evidence type="ECO:0000313" key="9">
    <source>
        <dbReference type="Proteomes" id="UP000325780"/>
    </source>
</evidence>
<evidence type="ECO:0000256" key="5">
    <source>
        <dbReference type="RuleBase" id="RU004020"/>
    </source>
</evidence>
<dbReference type="GO" id="GO:0043565">
    <property type="term" value="F:sequence-specific DNA binding"/>
    <property type="evidence" value="ECO:0007669"/>
    <property type="project" value="InterPro"/>
</dbReference>
<feature type="compositionally biased region" description="Gly residues" evidence="6">
    <location>
        <begin position="775"/>
        <end position="784"/>
    </location>
</feature>
<evidence type="ECO:0000313" key="8">
    <source>
        <dbReference type="EMBL" id="KAE8146645.1"/>
    </source>
</evidence>
<dbReference type="Proteomes" id="UP000325780">
    <property type="component" value="Unassembled WGS sequence"/>
</dbReference>
<dbReference type="EMBL" id="ML742250">
    <property type="protein sequence ID" value="KAE8146645.1"/>
    <property type="molecule type" value="Genomic_DNA"/>
</dbReference>
<dbReference type="PANTHER" id="PTHR10015:SF427">
    <property type="entry name" value="HEAT SHOCK FACTOR PROTEIN"/>
    <property type="match status" value="1"/>
</dbReference>
<feature type="region of interest" description="Disordered" evidence="6">
    <location>
        <begin position="718"/>
        <end position="792"/>
    </location>
</feature>
<feature type="region of interest" description="Disordered" evidence="6">
    <location>
        <begin position="258"/>
        <end position="296"/>
    </location>
</feature>
<evidence type="ECO:0000259" key="7">
    <source>
        <dbReference type="SMART" id="SM00415"/>
    </source>
</evidence>
<keyword evidence="3" id="KW-0238">DNA-binding</keyword>
<protein>
    <recommendedName>
        <fullName evidence="7">HSF-type DNA-binding domain-containing protein</fullName>
    </recommendedName>
</protein>
<feature type="region of interest" description="Disordered" evidence="6">
    <location>
        <begin position="666"/>
        <end position="686"/>
    </location>
</feature>
<dbReference type="PRINTS" id="PR00056">
    <property type="entry name" value="HSFDOMAIN"/>
</dbReference>
<organism evidence="8 9">
    <name type="scientific">Aspergillus avenaceus</name>
    <dbReference type="NCBI Taxonomy" id="36643"/>
    <lineage>
        <taxon>Eukaryota</taxon>
        <taxon>Fungi</taxon>
        <taxon>Dikarya</taxon>
        <taxon>Ascomycota</taxon>
        <taxon>Pezizomycotina</taxon>
        <taxon>Eurotiomycetes</taxon>
        <taxon>Eurotiomycetidae</taxon>
        <taxon>Eurotiales</taxon>
        <taxon>Aspergillaceae</taxon>
        <taxon>Aspergillus</taxon>
        <taxon>Aspergillus subgen. Circumdati</taxon>
    </lineage>
</organism>
<name>A0A5N6TK01_ASPAV</name>
<accession>A0A5N6TK01</accession>
<feature type="compositionally biased region" description="Low complexity" evidence="6">
    <location>
        <begin position="56"/>
        <end position="67"/>
    </location>
</feature>
<evidence type="ECO:0000256" key="4">
    <source>
        <dbReference type="ARBA" id="ARBA00023242"/>
    </source>
</evidence>
<feature type="compositionally biased region" description="Polar residues" evidence="6">
    <location>
        <begin position="30"/>
        <end position="55"/>
    </location>
</feature>
<comment type="subcellular location">
    <subcellularLocation>
        <location evidence="1">Nucleus</location>
    </subcellularLocation>
</comment>
<feature type="domain" description="HSF-type DNA-binding" evidence="7">
    <location>
        <begin position="147"/>
        <end position="254"/>
    </location>
</feature>
<dbReference type="InterPro" id="IPR000232">
    <property type="entry name" value="HSF_DNA-bd"/>
</dbReference>
<dbReference type="Gene3D" id="1.10.10.10">
    <property type="entry name" value="Winged helix-like DNA-binding domain superfamily/Winged helix DNA-binding domain"/>
    <property type="match status" value="1"/>
</dbReference>
<dbReference type="GO" id="GO:0005634">
    <property type="term" value="C:nucleus"/>
    <property type="evidence" value="ECO:0007669"/>
    <property type="project" value="UniProtKB-SubCell"/>
</dbReference>
<feature type="compositionally biased region" description="Acidic residues" evidence="6">
    <location>
        <begin position="275"/>
        <end position="286"/>
    </location>
</feature>
<keyword evidence="4" id="KW-0539">Nucleus</keyword>
<feature type="compositionally biased region" description="Polar residues" evidence="6">
    <location>
        <begin position="753"/>
        <end position="765"/>
    </location>
</feature>
<evidence type="ECO:0000256" key="3">
    <source>
        <dbReference type="ARBA" id="ARBA00023125"/>
    </source>
</evidence>
<dbReference type="InterPro" id="IPR036388">
    <property type="entry name" value="WH-like_DNA-bd_sf"/>
</dbReference>
<gene>
    <name evidence="8" type="ORF">BDV25DRAFT_162103</name>
</gene>
<sequence length="792" mass="86509">MSSQGMATRKRPAPGTSPIVHPQLGPLPNYPQNSGSQLSNDQFLQWGQNPSPNVISPSSFSDPSQYSAATYTSGQDVPTPTATASTQIARRQTPSQLISRSRSNEQTPPFSDPGSNNGEPGGYGESLEELYKRALAAKRESQAKRKQIPPFVQKLSSFLDESKNTELIRWSDDGNSFIVLDEDEFAKTLIPELFKHNNYASFVRQLNMYGFHKKVGLSDNSMRASERKNKSPSEYANPYFKRGHPDLLWLIQKPKNTTGQGNKIGKTNVRVKTEDVDENENEDYDDGPGARDDRSRNRQLSLIQGNVMPKDQLTGVYRELQAIRQQQQVISNTITKLRREHEQLYAQAANFQEQHTRHENSINAILTFLATVYNRSLQGQEGPQNLANSFAGAISQDHQGNVVDIGDDYSLSTLGASNLNSPGGQRTMKKPLLLKAAPQSERASRATTLSPATSAYDGPQPRGHVRHPSAPQAGHVEEVFDNSPRQKEAQPQDQQFPQRDIMSVIQNTNARNGVPPTSFADFPNVLSSLETSNGNVPLTPNQRADMLRLMANETSTGDSNVPGPQNSALMTPTPPPMPHSYSNRLANTRAEIDNLVKMQAEQDRSVQNLTNLLQPLSPTGTIPGVGTGDGGVPPPPLDLDQIFNEDYFTDIESLQQNRHNLEFGDTAPSVPTSAPAEPATTGTDDGAIKDANDLFDFDHIPDNTDLFDGANQQNPGFYPGFDGNGYSNPVNSGVGVDTQYPPAPDTGRIIETLTDSEATSPSNTVDDPAQYGGKDIQGGKGYGGSSKRRKKA</sequence>
<evidence type="ECO:0000256" key="1">
    <source>
        <dbReference type="ARBA" id="ARBA00004123"/>
    </source>
</evidence>
<dbReference type="PANTHER" id="PTHR10015">
    <property type="entry name" value="HEAT SHOCK TRANSCRIPTION FACTOR"/>
    <property type="match status" value="1"/>
</dbReference>
<dbReference type="FunFam" id="1.10.10.10:FF:000173">
    <property type="entry name" value="Heat shock transcription factor Hsf1"/>
    <property type="match status" value="1"/>
</dbReference>
<dbReference type="AlphaFoldDB" id="A0A5N6TK01"/>
<dbReference type="InterPro" id="IPR036390">
    <property type="entry name" value="WH_DNA-bd_sf"/>
</dbReference>
<dbReference type="Pfam" id="PF00447">
    <property type="entry name" value="HSF_DNA-bind"/>
    <property type="match status" value="1"/>
</dbReference>
<reference evidence="8 9" key="1">
    <citation type="submission" date="2019-04" db="EMBL/GenBank/DDBJ databases">
        <title>Friends and foes A comparative genomics study of 23 Aspergillus species from section Flavi.</title>
        <authorList>
            <consortium name="DOE Joint Genome Institute"/>
            <person name="Kjaerbolling I."/>
            <person name="Vesth T."/>
            <person name="Frisvad J.C."/>
            <person name="Nybo J.L."/>
            <person name="Theobald S."/>
            <person name="Kildgaard S."/>
            <person name="Isbrandt T."/>
            <person name="Kuo A."/>
            <person name="Sato A."/>
            <person name="Lyhne E.K."/>
            <person name="Kogle M.E."/>
            <person name="Wiebenga A."/>
            <person name="Kun R.S."/>
            <person name="Lubbers R.J."/>
            <person name="Makela M.R."/>
            <person name="Barry K."/>
            <person name="Chovatia M."/>
            <person name="Clum A."/>
            <person name="Daum C."/>
            <person name="Haridas S."/>
            <person name="He G."/>
            <person name="LaButti K."/>
            <person name="Lipzen A."/>
            <person name="Mondo S."/>
            <person name="Riley R."/>
            <person name="Salamov A."/>
            <person name="Simmons B.A."/>
            <person name="Magnuson J.K."/>
            <person name="Henrissat B."/>
            <person name="Mortensen U.H."/>
            <person name="Larsen T.O."/>
            <person name="Devries R.P."/>
            <person name="Grigoriev I.V."/>
            <person name="Machida M."/>
            <person name="Baker S.E."/>
            <person name="Andersen M.R."/>
        </authorList>
    </citation>
    <scope>NUCLEOTIDE SEQUENCE [LARGE SCALE GENOMIC DNA]</scope>
    <source>
        <strain evidence="8 9">IBT 18842</strain>
    </source>
</reference>
<dbReference type="OrthoDB" id="60033at2759"/>
<dbReference type="SMART" id="SM00415">
    <property type="entry name" value="HSF"/>
    <property type="match status" value="1"/>
</dbReference>
<comment type="similarity">
    <text evidence="2 5">Belongs to the HSF family.</text>
</comment>
<evidence type="ECO:0000256" key="6">
    <source>
        <dbReference type="SAM" id="MobiDB-lite"/>
    </source>
</evidence>